<dbReference type="EMBL" id="JAENGY010000357">
    <property type="protein sequence ID" value="KAG6964978.1"/>
    <property type="molecule type" value="Genomic_DNA"/>
</dbReference>
<evidence type="ECO:0000313" key="1">
    <source>
        <dbReference type="EMBL" id="KAG6964978.1"/>
    </source>
</evidence>
<proteinExistence type="predicted"/>
<gene>
    <name evidence="1" type="ORF">JG688_00007458</name>
</gene>
<sequence length="66" mass="7659">MFPLAIVSSIHRSWQHRLCLPFPILPAKEDREVSQLLPRASSRLRERSMKSLTCSIGTERRAKTRL</sequence>
<protein>
    <submittedName>
        <fullName evidence="1">Uncharacterized protein</fullName>
    </submittedName>
</protein>
<name>A0A8J5IVH3_9STRA</name>
<organism evidence="1 2">
    <name type="scientific">Phytophthora aleatoria</name>
    <dbReference type="NCBI Taxonomy" id="2496075"/>
    <lineage>
        <taxon>Eukaryota</taxon>
        <taxon>Sar</taxon>
        <taxon>Stramenopiles</taxon>
        <taxon>Oomycota</taxon>
        <taxon>Peronosporomycetes</taxon>
        <taxon>Peronosporales</taxon>
        <taxon>Peronosporaceae</taxon>
        <taxon>Phytophthora</taxon>
    </lineage>
</organism>
<dbReference type="Proteomes" id="UP000709295">
    <property type="component" value="Unassembled WGS sequence"/>
</dbReference>
<evidence type="ECO:0000313" key="2">
    <source>
        <dbReference type="Proteomes" id="UP000709295"/>
    </source>
</evidence>
<reference evidence="1" key="1">
    <citation type="submission" date="2021-01" db="EMBL/GenBank/DDBJ databases">
        <title>Phytophthora aleatoria, a newly-described species from Pinus radiata is distinct from Phytophthora cactorum isolates based on comparative genomics.</title>
        <authorList>
            <person name="Mcdougal R."/>
            <person name="Panda P."/>
            <person name="Williams N."/>
            <person name="Studholme D.J."/>
        </authorList>
    </citation>
    <scope>NUCLEOTIDE SEQUENCE</scope>
    <source>
        <strain evidence="1">NZFS 4037</strain>
    </source>
</reference>
<dbReference type="AlphaFoldDB" id="A0A8J5IVH3"/>
<comment type="caution">
    <text evidence="1">The sequence shown here is derived from an EMBL/GenBank/DDBJ whole genome shotgun (WGS) entry which is preliminary data.</text>
</comment>
<keyword evidence="2" id="KW-1185">Reference proteome</keyword>
<accession>A0A8J5IVH3</accession>